<gene>
    <name evidence="3" type="ORF">FJQ54_06170</name>
</gene>
<evidence type="ECO:0000256" key="1">
    <source>
        <dbReference type="SAM" id="Phobius"/>
    </source>
</evidence>
<name>A0A501XP88_9SPHN</name>
<keyword evidence="1" id="KW-0812">Transmembrane</keyword>
<sequence length="443" mass="45718">MTLLLETEDGVRQLSAEAADADADGPLIAVLPGDDIALHRLQLAEGDARARHEEAVMRITDLAAQPVEDLHIAIGPADDAGHSWVALIDRQRMADHLAHLKAAGAEPAHIVPAALLLAEPESGPSMARFGDRVLLRTDELAGLVEPALASALSGRSLLGRFVQLSEFAPAAVPETLPLDLMQGDFGPKQRWWKSRRFLLWAGVLSLLALLLAIAPVLIDRGRAAAAVAAYDQAVIELAAQTLGQRPASAEAGAEALAAARRAAEGGALGARLSFAARTLESIPGARFDSVKLLPDGALRIALGGPADAINITATRMAGGPFHSEAAGTIVTMGDRVAGRPSNDTALSHAMLRLVAARQDAALAASAKARGPAMKPADVSAALVTAGLADPAAAASGRIAIPAARSTTLLPLIADLELKGARFSAAEITRNADQTLSATLEVKP</sequence>
<dbReference type="AlphaFoldDB" id="A0A501XP88"/>
<dbReference type="GO" id="GO:0015627">
    <property type="term" value="C:type II protein secretion system complex"/>
    <property type="evidence" value="ECO:0007669"/>
    <property type="project" value="InterPro"/>
</dbReference>
<keyword evidence="1" id="KW-0472">Membrane</keyword>
<dbReference type="Pfam" id="PF05134">
    <property type="entry name" value="T2SSL"/>
    <property type="match status" value="1"/>
</dbReference>
<dbReference type="Proteomes" id="UP000319897">
    <property type="component" value="Unassembled WGS sequence"/>
</dbReference>
<dbReference type="GO" id="GO:0015628">
    <property type="term" value="P:protein secretion by the type II secretion system"/>
    <property type="evidence" value="ECO:0007669"/>
    <property type="project" value="InterPro"/>
</dbReference>
<dbReference type="RefSeq" id="WP_140927542.1">
    <property type="nucleotide sequence ID" value="NZ_VFSU01000018.1"/>
</dbReference>
<feature type="transmembrane region" description="Helical" evidence="1">
    <location>
        <begin position="197"/>
        <end position="218"/>
    </location>
</feature>
<accession>A0A501XP88</accession>
<dbReference type="InterPro" id="IPR043129">
    <property type="entry name" value="ATPase_NBD"/>
</dbReference>
<dbReference type="Gene3D" id="3.30.420.380">
    <property type="match status" value="1"/>
</dbReference>
<dbReference type="EMBL" id="VFSU01000018">
    <property type="protein sequence ID" value="TPE62478.1"/>
    <property type="molecule type" value="Genomic_DNA"/>
</dbReference>
<feature type="domain" description="GspL cytoplasmic actin-ATPase-like" evidence="2">
    <location>
        <begin position="26"/>
        <end position="143"/>
    </location>
</feature>
<dbReference type="SUPFAM" id="SSF53067">
    <property type="entry name" value="Actin-like ATPase domain"/>
    <property type="match status" value="1"/>
</dbReference>
<dbReference type="GO" id="GO:0009276">
    <property type="term" value="C:Gram-negative-bacterium-type cell wall"/>
    <property type="evidence" value="ECO:0007669"/>
    <property type="project" value="InterPro"/>
</dbReference>
<protein>
    <recommendedName>
        <fullName evidence="2">GspL cytoplasmic actin-ATPase-like domain-containing protein</fullName>
    </recommendedName>
</protein>
<dbReference type="InterPro" id="IPR007812">
    <property type="entry name" value="T2SS_protein-GspL"/>
</dbReference>
<dbReference type="NCBIfam" id="TIGR01709">
    <property type="entry name" value="typeII_sec_gspL"/>
    <property type="match status" value="1"/>
</dbReference>
<reference evidence="3 4" key="1">
    <citation type="submission" date="2019-06" db="EMBL/GenBank/DDBJ databases">
        <authorList>
            <person name="Lee I."/>
            <person name="Jang G.I."/>
            <person name="Hwang C.Y."/>
        </authorList>
    </citation>
    <scope>NUCLEOTIDE SEQUENCE [LARGE SCALE GENOMIC DNA]</scope>
    <source>
        <strain evidence="3 4">PAMC 28131</strain>
    </source>
</reference>
<keyword evidence="1" id="KW-1133">Transmembrane helix</keyword>
<evidence type="ECO:0000313" key="3">
    <source>
        <dbReference type="EMBL" id="TPE62478.1"/>
    </source>
</evidence>
<dbReference type="InterPro" id="IPR024230">
    <property type="entry name" value="GspL_cyto_dom"/>
</dbReference>
<proteinExistence type="predicted"/>
<organism evidence="3 4">
    <name type="scientific">Sandaracinobacter neustonicus</name>
    <dbReference type="NCBI Taxonomy" id="1715348"/>
    <lineage>
        <taxon>Bacteria</taxon>
        <taxon>Pseudomonadati</taxon>
        <taxon>Pseudomonadota</taxon>
        <taxon>Alphaproteobacteria</taxon>
        <taxon>Sphingomonadales</taxon>
        <taxon>Sphingosinicellaceae</taxon>
        <taxon>Sandaracinobacter</taxon>
    </lineage>
</organism>
<evidence type="ECO:0000313" key="4">
    <source>
        <dbReference type="Proteomes" id="UP000319897"/>
    </source>
</evidence>
<evidence type="ECO:0000259" key="2">
    <source>
        <dbReference type="Pfam" id="PF05134"/>
    </source>
</evidence>
<keyword evidence="4" id="KW-1185">Reference proteome</keyword>
<comment type="caution">
    <text evidence="3">The sequence shown here is derived from an EMBL/GenBank/DDBJ whole genome shotgun (WGS) entry which is preliminary data.</text>
</comment>
<dbReference type="OrthoDB" id="7432052at2"/>